<accession>R4YY81</accession>
<proteinExistence type="inferred from homology"/>
<dbReference type="HOGENOM" id="CLU_090940_1_1_11"/>
<reference evidence="5 6" key="1">
    <citation type="journal article" date="2013" name="ISME J.">
        <title>Metabolic model for the filamentous 'Candidatus Microthrix parvicella' based on genomic and metagenomic analyses.</title>
        <authorList>
            <person name="Jon McIlroy S."/>
            <person name="Kristiansen R."/>
            <person name="Albertsen M."/>
            <person name="Michael Karst S."/>
            <person name="Rossetti S."/>
            <person name="Lund Nielsen J."/>
            <person name="Tandoi V."/>
            <person name="James Seviour R."/>
            <person name="Nielsen P.H."/>
        </authorList>
    </citation>
    <scope>NUCLEOTIDE SEQUENCE [LARGE SCALE GENOMIC DNA]</scope>
    <source>
        <strain evidence="5 6">RN1</strain>
    </source>
</reference>
<evidence type="ECO:0000256" key="3">
    <source>
        <dbReference type="PIRSR" id="PIRSR600888-3"/>
    </source>
</evidence>
<dbReference type="EMBL" id="CANL01000001">
    <property type="protein sequence ID" value="CCM61881.1"/>
    <property type="molecule type" value="Genomic_DNA"/>
</dbReference>
<dbReference type="AlphaFoldDB" id="R4YY81"/>
<evidence type="ECO:0000256" key="2">
    <source>
        <dbReference type="PIRSR" id="PIRSR600888-1"/>
    </source>
</evidence>
<name>R4YY81_9ACTN</name>
<gene>
    <name evidence="5" type="ORF">BN381_10112</name>
</gene>
<feature type="active site" description="Proton acceptor" evidence="2">
    <location>
        <position position="62"/>
    </location>
</feature>
<dbReference type="PANTHER" id="PTHR21047:SF2">
    <property type="entry name" value="THYMIDINE DIPHOSPHO-4-KETO-RHAMNOSE 3,5-EPIMERASE"/>
    <property type="match status" value="1"/>
</dbReference>
<dbReference type="GO" id="GO:0000271">
    <property type="term" value="P:polysaccharide biosynthetic process"/>
    <property type="evidence" value="ECO:0007669"/>
    <property type="project" value="TreeGrafter"/>
</dbReference>
<dbReference type="InterPro" id="IPR000888">
    <property type="entry name" value="RmlC-like"/>
</dbReference>
<sequence>MPMAQLNASEEIDGVVVVTPDLHRDARGLFIETYRRSWFPGQREMIQGNRGDRQQGSLVGLHYHLHQSDYWYVPTGWARVVLHDLRAGGPTDGVTMMLDLGQVNGGDNNHLGVYIPPGVAHGFAALTDMTITYLVDGYYNPADELGVAWDDPAIGADWGLERPLVSERDAANPARSALEPQWRPHAALRT</sequence>
<dbReference type="GO" id="GO:0008830">
    <property type="term" value="F:dTDP-4-dehydrorhamnose 3,5-epimerase activity"/>
    <property type="evidence" value="ECO:0007669"/>
    <property type="project" value="InterPro"/>
</dbReference>
<dbReference type="GO" id="GO:0005829">
    <property type="term" value="C:cytosol"/>
    <property type="evidence" value="ECO:0007669"/>
    <property type="project" value="TreeGrafter"/>
</dbReference>
<organism evidence="5 6">
    <name type="scientific">Candidatus Neomicrothrix parvicella RN1</name>
    <dbReference type="NCBI Taxonomy" id="1229780"/>
    <lineage>
        <taxon>Bacteria</taxon>
        <taxon>Bacillati</taxon>
        <taxon>Actinomycetota</taxon>
        <taxon>Acidimicrobiia</taxon>
        <taxon>Acidimicrobiales</taxon>
        <taxon>Microthrixaceae</taxon>
        <taxon>Candidatus Neomicrothrix</taxon>
    </lineage>
</organism>
<keyword evidence="6" id="KW-1185">Reference proteome</keyword>
<evidence type="ECO:0000313" key="6">
    <source>
        <dbReference type="Proteomes" id="UP000018291"/>
    </source>
</evidence>
<comment type="caution">
    <text evidence="5">The sequence shown here is derived from an EMBL/GenBank/DDBJ whole genome shotgun (WGS) entry which is preliminary data.</text>
</comment>
<evidence type="ECO:0000256" key="4">
    <source>
        <dbReference type="SAM" id="MobiDB-lite"/>
    </source>
</evidence>
<dbReference type="GO" id="GO:0019305">
    <property type="term" value="P:dTDP-rhamnose biosynthetic process"/>
    <property type="evidence" value="ECO:0007669"/>
    <property type="project" value="TreeGrafter"/>
</dbReference>
<comment type="similarity">
    <text evidence="1">Belongs to the dTDP-4-dehydrorhamnose 3,5-epimerase family.</text>
</comment>
<feature type="active site" description="Proton donor" evidence="2">
    <location>
        <position position="133"/>
    </location>
</feature>
<dbReference type="SUPFAM" id="SSF51182">
    <property type="entry name" value="RmlC-like cupins"/>
    <property type="match status" value="1"/>
</dbReference>
<evidence type="ECO:0000256" key="1">
    <source>
        <dbReference type="ARBA" id="ARBA00010154"/>
    </source>
</evidence>
<dbReference type="Pfam" id="PF00908">
    <property type="entry name" value="dTDP_sugar_isom"/>
    <property type="match status" value="1"/>
</dbReference>
<dbReference type="Gene3D" id="2.60.120.10">
    <property type="entry name" value="Jelly Rolls"/>
    <property type="match status" value="1"/>
</dbReference>
<evidence type="ECO:0000313" key="5">
    <source>
        <dbReference type="EMBL" id="CCM61881.1"/>
    </source>
</evidence>
<dbReference type="eggNOG" id="COG1898">
    <property type="taxonomic scope" value="Bacteria"/>
</dbReference>
<dbReference type="Proteomes" id="UP000018291">
    <property type="component" value="Unassembled WGS sequence"/>
</dbReference>
<dbReference type="OrthoDB" id="9803892at2"/>
<dbReference type="InterPro" id="IPR014710">
    <property type="entry name" value="RmlC-like_jellyroll"/>
</dbReference>
<feature type="site" description="Participates in a stacking interaction with the thymidine ring of dTDP-4-oxo-6-deoxyglucose" evidence="3">
    <location>
        <position position="139"/>
    </location>
</feature>
<dbReference type="STRING" id="1229780.BN381_10112"/>
<dbReference type="PANTHER" id="PTHR21047">
    <property type="entry name" value="DTDP-6-DEOXY-D-GLUCOSE-3,5 EPIMERASE"/>
    <property type="match status" value="1"/>
</dbReference>
<dbReference type="InterPro" id="IPR011051">
    <property type="entry name" value="RmlC_Cupin_sf"/>
</dbReference>
<feature type="region of interest" description="Disordered" evidence="4">
    <location>
        <begin position="171"/>
        <end position="190"/>
    </location>
</feature>
<protein>
    <submittedName>
        <fullName evidence="5">dTDP-4-dehydrorhamnose 35-epimerase related</fullName>
    </submittedName>
</protein>